<evidence type="ECO:0000256" key="1">
    <source>
        <dbReference type="SAM" id="MobiDB-lite"/>
    </source>
</evidence>
<sequence>MPRAIPARVADHRDATTGIHAPEGTDTVTDPNLPEQPAGVPPVTPPAAPAYGAPPAAPAAPAYGAPAAPAYGAPAAPAYGAPAYGAPAPAAQKTNVLAIVSLVTAFFVSLAAVITGHIALNQIKKTGESGRGLAIAGLVLGYLGLAFGLIWIIIVVIALASGGVTYSTY</sequence>
<dbReference type="AlphaFoldDB" id="A0A4P6FFL0"/>
<keyword evidence="2" id="KW-1133">Transmembrane helix</keyword>
<reference evidence="4 5" key="1">
    <citation type="submission" date="2019-01" db="EMBL/GenBank/DDBJ databases">
        <title>Genome sequencing of strain FW100M-8.</title>
        <authorList>
            <person name="Heo J."/>
            <person name="Kim S.-J."/>
            <person name="Kim J.-S."/>
            <person name="Hong S.-B."/>
            <person name="Kwon S.-W."/>
        </authorList>
    </citation>
    <scope>NUCLEOTIDE SEQUENCE [LARGE SCALE GENOMIC DNA]</scope>
    <source>
        <strain evidence="4 5">FW100M-8</strain>
    </source>
</reference>
<evidence type="ECO:0000313" key="5">
    <source>
        <dbReference type="Proteomes" id="UP000291259"/>
    </source>
</evidence>
<name>A0A4P6FFL0_9MICO</name>
<gene>
    <name evidence="4" type="ORF">ET445_07385</name>
</gene>
<dbReference type="Proteomes" id="UP000291259">
    <property type="component" value="Chromosome"/>
</dbReference>
<dbReference type="EMBL" id="CP035491">
    <property type="protein sequence ID" value="QAY73199.1"/>
    <property type="molecule type" value="Genomic_DNA"/>
</dbReference>
<feature type="transmembrane region" description="Helical" evidence="2">
    <location>
        <begin position="132"/>
        <end position="160"/>
    </location>
</feature>
<proteinExistence type="predicted"/>
<dbReference type="OrthoDB" id="4374883at2"/>
<keyword evidence="2" id="KW-0472">Membrane</keyword>
<dbReference type="InterPro" id="IPR025241">
    <property type="entry name" value="DUF4190"/>
</dbReference>
<protein>
    <submittedName>
        <fullName evidence="4">DUF4190 domain-containing protein</fullName>
    </submittedName>
</protein>
<dbReference type="Pfam" id="PF13828">
    <property type="entry name" value="DUF4190"/>
    <property type="match status" value="1"/>
</dbReference>
<evidence type="ECO:0000259" key="3">
    <source>
        <dbReference type="Pfam" id="PF13828"/>
    </source>
</evidence>
<feature type="region of interest" description="Disordered" evidence="1">
    <location>
        <begin position="1"/>
        <end position="47"/>
    </location>
</feature>
<keyword evidence="2" id="KW-0812">Transmembrane</keyword>
<keyword evidence="5" id="KW-1185">Reference proteome</keyword>
<evidence type="ECO:0000313" key="4">
    <source>
        <dbReference type="EMBL" id="QAY73199.1"/>
    </source>
</evidence>
<dbReference type="KEGG" id="agf:ET445_07385"/>
<feature type="transmembrane region" description="Helical" evidence="2">
    <location>
        <begin position="96"/>
        <end position="120"/>
    </location>
</feature>
<organism evidence="4 5">
    <name type="scientific">Agromyces protaetiae</name>
    <dbReference type="NCBI Taxonomy" id="2509455"/>
    <lineage>
        <taxon>Bacteria</taxon>
        <taxon>Bacillati</taxon>
        <taxon>Actinomycetota</taxon>
        <taxon>Actinomycetes</taxon>
        <taxon>Micrococcales</taxon>
        <taxon>Microbacteriaceae</taxon>
        <taxon>Agromyces</taxon>
    </lineage>
</organism>
<feature type="domain" description="DUF4190" evidence="3">
    <location>
        <begin position="96"/>
        <end position="150"/>
    </location>
</feature>
<evidence type="ECO:0000256" key="2">
    <source>
        <dbReference type="SAM" id="Phobius"/>
    </source>
</evidence>
<accession>A0A4P6FFL0</accession>